<evidence type="ECO:0000256" key="2">
    <source>
        <dbReference type="ARBA" id="ARBA00022692"/>
    </source>
</evidence>
<evidence type="ECO:0000256" key="3">
    <source>
        <dbReference type="ARBA" id="ARBA00022989"/>
    </source>
</evidence>
<dbReference type="Proteomes" id="UP000799776">
    <property type="component" value="Unassembled WGS sequence"/>
</dbReference>
<accession>A0A9P4LS93</accession>
<evidence type="ECO:0000256" key="5">
    <source>
        <dbReference type="ARBA" id="ARBA00034313"/>
    </source>
</evidence>
<comment type="similarity">
    <text evidence="5">Belongs to the anthrone oxygenase family.</text>
</comment>
<keyword evidence="3" id="KW-1133">Transmembrane helix</keyword>
<evidence type="ECO:0000256" key="4">
    <source>
        <dbReference type="ARBA" id="ARBA00023136"/>
    </source>
</evidence>
<evidence type="ECO:0000256" key="1">
    <source>
        <dbReference type="ARBA" id="ARBA00004141"/>
    </source>
</evidence>
<dbReference type="InterPro" id="IPR013901">
    <property type="entry name" value="Anthrone_oxy"/>
</dbReference>
<protein>
    <recommendedName>
        <fullName evidence="8">DUF1772-domain-containing protein</fullName>
    </recommendedName>
</protein>
<dbReference type="PANTHER" id="PTHR35042">
    <property type="entry name" value="ANTHRONE OXYGENASE ENCC"/>
    <property type="match status" value="1"/>
</dbReference>
<organism evidence="6 7">
    <name type="scientific">Saccharata proteae CBS 121410</name>
    <dbReference type="NCBI Taxonomy" id="1314787"/>
    <lineage>
        <taxon>Eukaryota</taxon>
        <taxon>Fungi</taxon>
        <taxon>Dikarya</taxon>
        <taxon>Ascomycota</taxon>
        <taxon>Pezizomycotina</taxon>
        <taxon>Dothideomycetes</taxon>
        <taxon>Dothideomycetes incertae sedis</taxon>
        <taxon>Botryosphaeriales</taxon>
        <taxon>Saccharataceae</taxon>
        <taxon>Saccharata</taxon>
    </lineage>
</organism>
<evidence type="ECO:0008006" key="8">
    <source>
        <dbReference type="Google" id="ProtNLM"/>
    </source>
</evidence>
<sequence>MSSTNSPINHAVLQSCISFSFILLGNAITQSFMGVPALLVDFPPPSSPAHQSRAQLLGRTWPVFWKVGNNFFRPISTLGALGYMFLTWNAYSSSVSPLPGSTASGVAAGAQRRGDWRIFAIAALCHVVNVVHSAVNMQPLNDKIESCARGEGKEVWGAEGWARSWIRGNYVRIVCPAVAGTLALWNSL</sequence>
<comment type="caution">
    <text evidence="6">The sequence shown here is derived from an EMBL/GenBank/DDBJ whole genome shotgun (WGS) entry which is preliminary data.</text>
</comment>
<gene>
    <name evidence="6" type="ORF">K490DRAFT_49462</name>
</gene>
<dbReference type="AlphaFoldDB" id="A0A9P4LS93"/>
<keyword evidence="7" id="KW-1185">Reference proteome</keyword>
<evidence type="ECO:0000313" key="6">
    <source>
        <dbReference type="EMBL" id="KAF2084315.1"/>
    </source>
</evidence>
<dbReference type="GO" id="GO:0016020">
    <property type="term" value="C:membrane"/>
    <property type="evidence" value="ECO:0007669"/>
    <property type="project" value="UniProtKB-SubCell"/>
</dbReference>
<dbReference type="Pfam" id="PF08592">
    <property type="entry name" value="Anthrone_oxy"/>
    <property type="match status" value="1"/>
</dbReference>
<comment type="subcellular location">
    <subcellularLocation>
        <location evidence="1">Membrane</location>
        <topology evidence="1">Multi-pass membrane protein</topology>
    </subcellularLocation>
</comment>
<dbReference type="PANTHER" id="PTHR35042:SF1">
    <property type="entry name" value="DUF1772-DOMAIN-CONTAINING PROTEIN"/>
    <property type="match status" value="1"/>
</dbReference>
<proteinExistence type="inferred from homology"/>
<dbReference type="EMBL" id="ML978743">
    <property type="protein sequence ID" value="KAF2084315.1"/>
    <property type="molecule type" value="Genomic_DNA"/>
</dbReference>
<keyword evidence="2" id="KW-0812">Transmembrane</keyword>
<evidence type="ECO:0000313" key="7">
    <source>
        <dbReference type="Proteomes" id="UP000799776"/>
    </source>
</evidence>
<keyword evidence="4" id="KW-0472">Membrane</keyword>
<dbReference type="OrthoDB" id="3750842at2759"/>
<name>A0A9P4LS93_9PEZI</name>
<reference evidence="6" key="1">
    <citation type="journal article" date="2020" name="Stud. Mycol.">
        <title>101 Dothideomycetes genomes: a test case for predicting lifestyles and emergence of pathogens.</title>
        <authorList>
            <person name="Haridas S."/>
            <person name="Albert R."/>
            <person name="Binder M."/>
            <person name="Bloem J."/>
            <person name="Labutti K."/>
            <person name="Salamov A."/>
            <person name="Andreopoulos B."/>
            <person name="Baker S."/>
            <person name="Barry K."/>
            <person name="Bills G."/>
            <person name="Bluhm B."/>
            <person name="Cannon C."/>
            <person name="Castanera R."/>
            <person name="Culley D."/>
            <person name="Daum C."/>
            <person name="Ezra D."/>
            <person name="Gonzalez J."/>
            <person name="Henrissat B."/>
            <person name="Kuo A."/>
            <person name="Liang C."/>
            <person name="Lipzen A."/>
            <person name="Lutzoni F."/>
            <person name="Magnuson J."/>
            <person name="Mondo S."/>
            <person name="Nolan M."/>
            <person name="Ohm R."/>
            <person name="Pangilinan J."/>
            <person name="Park H.-J."/>
            <person name="Ramirez L."/>
            <person name="Alfaro M."/>
            <person name="Sun H."/>
            <person name="Tritt A."/>
            <person name="Yoshinaga Y."/>
            <person name="Zwiers L.-H."/>
            <person name="Turgeon B."/>
            <person name="Goodwin S."/>
            <person name="Spatafora J."/>
            <person name="Crous P."/>
            <person name="Grigoriev I."/>
        </authorList>
    </citation>
    <scope>NUCLEOTIDE SEQUENCE</scope>
    <source>
        <strain evidence="6">CBS 121410</strain>
    </source>
</reference>